<dbReference type="PROSITE" id="PS51412">
    <property type="entry name" value="MACPF_2"/>
    <property type="match status" value="1"/>
</dbReference>
<dbReference type="RefSeq" id="WP_220248506.1">
    <property type="nucleotide sequence ID" value="NZ_JAICCF010000001.1"/>
</dbReference>
<evidence type="ECO:0000259" key="1">
    <source>
        <dbReference type="PROSITE" id="PS51412"/>
    </source>
</evidence>
<dbReference type="InterPro" id="IPR043708">
    <property type="entry name" value="DUF5648"/>
</dbReference>
<sequence>MKRVLLLSFAAFCFSCQKESKQDIPVPDEVRKPTTEAAGDGAYDVIGYGCDVTGPFADAASSRHAVVDLAAFQAAFPNRVLVTNPNRQSFFAESGADASSMLKKVSLSLSATATYTAFTGTLKGNFTSNNFISSKEVYGIYNLLMERKQIQLNTDAATLKNYLTAEFRYDLANLPVHSLVERYGTHVHVNIITGGKLQIIYKAATKSARRATAAAGGLEAGIGKVFAIKFDAGVDKTAADSNYAESVTYHAVGGGVHVPLVTVNVAGSTFNPNDWQRSVNDQNIVLVAIPKQGLIAITDLVDDPAKKAELASYIEQYILNNAINLQYGEVPLYRYMFYNGSLIDNLLTTTPTEVAGLTNWTNTGIIGKMFTDNSMPGTIPIYRYFQNNRTHFYTNNFNEIGNGGNHGKFEWIEGYIYAKATAGAIPIYRYNSNGMHWYTTQNAGQSFYYGAGILRKQFIFESILGYIPQ</sequence>
<reference evidence="2 3" key="1">
    <citation type="submission" date="2021-08" db="EMBL/GenBank/DDBJ databases">
        <title>The genome sequence of Chitinophaga sp. B61.</title>
        <authorList>
            <person name="Zhang X."/>
        </authorList>
    </citation>
    <scope>NUCLEOTIDE SEQUENCE [LARGE SCALE GENOMIC DNA]</scope>
    <source>
        <strain evidence="2 3">B61</strain>
    </source>
</reference>
<dbReference type="EMBL" id="JAICCF010000001">
    <property type="protein sequence ID" value="MBW8683283.1"/>
    <property type="molecule type" value="Genomic_DNA"/>
</dbReference>
<proteinExistence type="predicted"/>
<dbReference type="Pfam" id="PF18885">
    <property type="entry name" value="DUF5648"/>
    <property type="match status" value="1"/>
</dbReference>
<gene>
    <name evidence="2" type="ORF">K1Y79_02965</name>
</gene>
<name>A0ABS7G6K5_9BACT</name>
<organism evidence="2 3">
    <name type="scientific">Chitinophaga rhizophila</name>
    <dbReference type="NCBI Taxonomy" id="2866212"/>
    <lineage>
        <taxon>Bacteria</taxon>
        <taxon>Pseudomonadati</taxon>
        <taxon>Bacteroidota</taxon>
        <taxon>Chitinophagia</taxon>
        <taxon>Chitinophagales</taxon>
        <taxon>Chitinophagaceae</taxon>
        <taxon>Chitinophaga</taxon>
    </lineage>
</organism>
<accession>A0ABS7G6K5</accession>
<keyword evidence="3" id="KW-1185">Reference proteome</keyword>
<feature type="domain" description="MACPF" evidence="1">
    <location>
        <begin position="1"/>
        <end position="334"/>
    </location>
</feature>
<dbReference type="Proteomes" id="UP000812961">
    <property type="component" value="Unassembled WGS sequence"/>
</dbReference>
<protein>
    <recommendedName>
        <fullName evidence="1">MACPF domain-containing protein</fullName>
    </recommendedName>
</protein>
<evidence type="ECO:0000313" key="3">
    <source>
        <dbReference type="Proteomes" id="UP000812961"/>
    </source>
</evidence>
<comment type="caution">
    <text evidence="2">The sequence shown here is derived from an EMBL/GenBank/DDBJ whole genome shotgun (WGS) entry which is preliminary data.</text>
</comment>
<dbReference type="InterPro" id="IPR020864">
    <property type="entry name" value="MACPF"/>
</dbReference>
<evidence type="ECO:0000313" key="2">
    <source>
        <dbReference type="EMBL" id="MBW8683283.1"/>
    </source>
</evidence>